<sequence length="329" mass="36421">MNIVLTGSIGNIGKPLTELLVHKGYSVTVISSTAERIKKIEDLGAKSAIGSMFDVDFLAQTFRGADTVYLMETMEAAGDMFDKSIDFIGRIREIGQNYKKAIEESAVKNIVHLSSIGAHTDIGTGMIVFHHHVENILKELPEDVAIRFIRPVGIYFNMFSFITTIKNTGSIVSNYGGDQKEPWVSPVDIAEAVAEEIEKSFKGRTVRYVASDEVSPNEIAKALGIAMGKPGLQWKVISDRDLLENWLKIGFNEQVAKGFVETQAAQGNGTLYEDYNRHKPALGKVKLADFAKEFAVAYHSDKSKKYNGKDNEIVVKTICNFMHYGAENN</sequence>
<dbReference type="OrthoDB" id="2149806at2"/>
<dbReference type="PANTHER" id="PTHR43162:SF1">
    <property type="entry name" value="PRESTALK A DIFFERENTIATION PROTEIN A"/>
    <property type="match status" value="1"/>
</dbReference>
<name>A0A3D9B075_9FLAO</name>
<accession>A0A3D9B075</accession>
<reference evidence="2 3" key="1">
    <citation type="submission" date="2018-06" db="EMBL/GenBank/DDBJ databases">
        <title>Novel Chryseobacterium species.</title>
        <authorList>
            <person name="Newman J."/>
            <person name="Hugo C."/>
            <person name="Oosthuizen L."/>
            <person name="Charimba G."/>
        </authorList>
    </citation>
    <scope>NUCLEOTIDE SEQUENCE [LARGE SCALE GENOMIC DNA]</scope>
    <source>
        <strain evidence="2 3">7_F195</strain>
    </source>
</reference>
<proteinExistence type="predicted"/>
<dbReference type="SUPFAM" id="SSF51735">
    <property type="entry name" value="NAD(P)-binding Rossmann-fold domains"/>
    <property type="match status" value="1"/>
</dbReference>
<keyword evidence="3" id="KW-1185">Reference proteome</keyword>
<dbReference type="Gene3D" id="3.40.50.720">
    <property type="entry name" value="NAD(P)-binding Rossmann-like Domain"/>
    <property type="match status" value="1"/>
</dbReference>
<dbReference type="InterPro" id="IPR008030">
    <property type="entry name" value="NmrA-like"/>
</dbReference>
<protein>
    <submittedName>
        <fullName evidence="2">NAD-dependent dehydratase</fullName>
    </submittedName>
</protein>
<dbReference type="EMBL" id="QNVV01000012">
    <property type="protein sequence ID" value="REC46632.1"/>
    <property type="molecule type" value="Genomic_DNA"/>
</dbReference>
<dbReference type="PANTHER" id="PTHR43162">
    <property type="match status" value="1"/>
</dbReference>
<organism evidence="2 3">
    <name type="scientific">Chryseobacterium pennipullorum</name>
    <dbReference type="NCBI Taxonomy" id="2258963"/>
    <lineage>
        <taxon>Bacteria</taxon>
        <taxon>Pseudomonadati</taxon>
        <taxon>Bacteroidota</taxon>
        <taxon>Flavobacteriia</taxon>
        <taxon>Flavobacteriales</taxon>
        <taxon>Weeksellaceae</taxon>
        <taxon>Chryseobacterium group</taxon>
        <taxon>Chryseobacterium</taxon>
    </lineage>
</organism>
<dbReference type="Proteomes" id="UP000256257">
    <property type="component" value="Unassembled WGS sequence"/>
</dbReference>
<evidence type="ECO:0000313" key="2">
    <source>
        <dbReference type="EMBL" id="REC46632.1"/>
    </source>
</evidence>
<dbReference type="Pfam" id="PF05368">
    <property type="entry name" value="NmrA"/>
    <property type="match status" value="1"/>
</dbReference>
<dbReference type="AlphaFoldDB" id="A0A3D9B075"/>
<dbReference type="RefSeq" id="WP_115928894.1">
    <property type="nucleotide sequence ID" value="NZ_QNVV01000012.1"/>
</dbReference>
<dbReference type="Gene3D" id="3.90.25.10">
    <property type="entry name" value="UDP-galactose 4-epimerase, domain 1"/>
    <property type="match status" value="1"/>
</dbReference>
<comment type="caution">
    <text evidence="2">The sequence shown here is derived from an EMBL/GenBank/DDBJ whole genome shotgun (WGS) entry which is preliminary data.</text>
</comment>
<gene>
    <name evidence="2" type="ORF">DRF67_13900</name>
</gene>
<evidence type="ECO:0000313" key="3">
    <source>
        <dbReference type="Proteomes" id="UP000256257"/>
    </source>
</evidence>
<feature type="domain" description="NmrA-like" evidence="1">
    <location>
        <begin position="3"/>
        <end position="273"/>
    </location>
</feature>
<evidence type="ECO:0000259" key="1">
    <source>
        <dbReference type="Pfam" id="PF05368"/>
    </source>
</evidence>
<dbReference type="InterPro" id="IPR051604">
    <property type="entry name" value="Ergot_Alk_Oxidoreductase"/>
</dbReference>
<dbReference type="InterPro" id="IPR036291">
    <property type="entry name" value="NAD(P)-bd_dom_sf"/>
</dbReference>